<feature type="domain" description="Response regulatory" evidence="6">
    <location>
        <begin position="1"/>
        <end position="122"/>
    </location>
</feature>
<accession>A0ABQ1S4J4</accession>
<dbReference type="PANTHER" id="PTHR44688">
    <property type="entry name" value="DNA-BINDING TRANSCRIPTIONAL ACTIVATOR DEVR_DOSR"/>
    <property type="match status" value="1"/>
</dbReference>
<evidence type="ECO:0000313" key="7">
    <source>
        <dbReference type="EMBL" id="GGD90202.1"/>
    </source>
</evidence>
<dbReference type="CDD" id="cd06170">
    <property type="entry name" value="LuxR_C_like"/>
    <property type="match status" value="1"/>
</dbReference>
<keyword evidence="3" id="KW-0804">Transcription</keyword>
<keyword evidence="2 7" id="KW-0238">DNA-binding</keyword>
<dbReference type="Gene3D" id="1.10.10.10">
    <property type="entry name" value="Winged helix-like DNA-binding domain superfamily/Winged helix DNA-binding domain"/>
    <property type="match status" value="1"/>
</dbReference>
<dbReference type="SMART" id="SM00421">
    <property type="entry name" value="HTH_LUXR"/>
    <property type="match status" value="1"/>
</dbReference>
<dbReference type="EMBL" id="BMKL01000001">
    <property type="protein sequence ID" value="GGD90202.1"/>
    <property type="molecule type" value="Genomic_DNA"/>
</dbReference>
<feature type="domain" description="HTH luxR-type" evidence="5">
    <location>
        <begin position="138"/>
        <end position="203"/>
    </location>
</feature>
<name>A0ABQ1S4J4_9SPHN</name>
<keyword evidence="8" id="KW-1185">Reference proteome</keyword>
<keyword evidence="1" id="KW-0805">Transcription regulation</keyword>
<dbReference type="InterPro" id="IPR011006">
    <property type="entry name" value="CheY-like_superfamily"/>
</dbReference>
<dbReference type="SUPFAM" id="SSF52172">
    <property type="entry name" value="CheY-like"/>
    <property type="match status" value="1"/>
</dbReference>
<dbReference type="SUPFAM" id="SSF46894">
    <property type="entry name" value="C-terminal effector domain of the bipartite response regulators"/>
    <property type="match status" value="1"/>
</dbReference>
<dbReference type="PROSITE" id="PS50043">
    <property type="entry name" value="HTH_LUXR_2"/>
    <property type="match status" value="1"/>
</dbReference>
<dbReference type="InterPro" id="IPR016032">
    <property type="entry name" value="Sig_transdc_resp-reg_C-effctor"/>
</dbReference>
<dbReference type="PROSITE" id="PS50110">
    <property type="entry name" value="RESPONSE_REGULATORY"/>
    <property type="match status" value="1"/>
</dbReference>
<dbReference type="PRINTS" id="PR00038">
    <property type="entry name" value="HTHLUXR"/>
</dbReference>
<evidence type="ECO:0000256" key="1">
    <source>
        <dbReference type="ARBA" id="ARBA00023015"/>
    </source>
</evidence>
<gene>
    <name evidence="7" type="ORF">GCM10011515_07270</name>
</gene>
<comment type="caution">
    <text evidence="4">Lacks conserved residue(s) required for the propagation of feature annotation.</text>
</comment>
<dbReference type="RefSeq" id="WP_188643889.1">
    <property type="nucleotide sequence ID" value="NZ_BMKL01000001.1"/>
</dbReference>
<evidence type="ECO:0000256" key="2">
    <source>
        <dbReference type="ARBA" id="ARBA00023125"/>
    </source>
</evidence>
<evidence type="ECO:0000256" key="3">
    <source>
        <dbReference type="ARBA" id="ARBA00023163"/>
    </source>
</evidence>
<evidence type="ECO:0000259" key="5">
    <source>
        <dbReference type="PROSITE" id="PS50043"/>
    </source>
</evidence>
<evidence type="ECO:0000256" key="4">
    <source>
        <dbReference type="PROSITE-ProRule" id="PRU00169"/>
    </source>
</evidence>
<protein>
    <submittedName>
        <fullName evidence="7">DNA-binding response regulator</fullName>
    </submittedName>
</protein>
<dbReference type="GO" id="GO:0003677">
    <property type="term" value="F:DNA binding"/>
    <property type="evidence" value="ECO:0007669"/>
    <property type="project" value="UniProtKB-KW"/>
</dbReference>
<comment type="caution">
    <text evidence="7">The sequence shown here is derived from an EMBL/GenBank/DDBJ whole genome shotgun (WGS) entry which is preliminary data.</text>
</comment>
<organism evidence="7 8">
    <name type="scientific">Tsuneonella deserti</name>
    <dbReference type="NCBI Taxonomy" id="2035528"/>
    <lineage>
        <taxon>Bacteria</taxon>
        <taxon>Pseudomonadati</taxon>
        <taxon>Pseudomonadota</taxon>
        <taxon>Alphaproteobacteria</taxon>
        <taxon>Sphingomonadales</taxon>
        <taxon>Erythrobacteraceae</taxon>
        <taxon>Tsuneonella</taxon>
    </lineage>
</organism>
<evidence type="ECO:0000313" key="8">
    <source>
        <dbReference type="Proteomes" id="UP000619041"/>
    </source>
</evidence>
<dbReference type="InterPro" id="IPR000792">
    <property type="entry name" value="Tscrpt_reg_LuxR_C"/>
</dbReference>
<dbReference type="InterPro" id="IPR001789">
    <property type="entry name" value="Sig_transdc_resp-reg_receiver"/>
</dbReference>
<dbReference type="Proteomes" id="UP000619041">
    <property type="component" value="Unassembled WGS sequence"/>
</dbReference>
<dbReference type="PANTHER" id="PTHR44688:SF16">
    <property type="entry name" value="DNA-BINDING TRANSCRIPTIONAL ACTIVATOR DEVR_DOSR"/>
    <property type="match status" value="1"/>
</dbReference>
<proteinExistence type="predicted"/>
<dbReference type="Pfam" id="PF00196">
    <property type="entry name" value="GerE"/>
    <property type="match status" value="1"/>
</dbReference>
<dbReference type="InterPro" id="IPR036388">
    <property type="entry name" value="WH-like_DNA-bd_sf"/>
</dbReference>
<dbReference type="PROSITE" id="PS00622">
    <property type="entry name" value="HTH_LUXR_1"/>
    <property type="match status" value="1"/>
</dbReference>
<reference evidence="8" key="1">
    <citation type="journal article" date="2019" name="Int. J. Syst. Evol. Microbiol.">
        <title>The Global Catalogue of Microorganisms (GCM) 10K type strain sequencing project: providing services to taxonomists for standard genome sequencing and annotation.</title>
        <authorList>
            <consortium name="The Broad Institute Genomics Platform"/>
            <consortium name="The Broad Institute Genome Sequencing Center for Infectious Disease"/>
            <person name="Wu L."/>
            <person name="Ma J."/>
        </authorList>
    </citation>
    <scope>NUCLEOTIDE SEQUENCE [LARGE SCALE GENOMIC DNA]</scope>
    <source>
        <strain evidence="8">CGMCC 1.15959</strain>
    </source>
</reference>
<evidence type="ECO:0000259" key="6">
    <source>
        <dbReference type="PROSITE" id="PS50110"/>
    </source>
</evidence>
<dbReference type="Gene3D" id="3.40.50.2300">
    <property type="match status" value="1"/>
</dbReference>
<sequence length="208" mass="22729">MTERQILHFVASDSHLRADLARITFALGHHAEVYADIAELADHPPCRGVIAVCDRDEDEGGEGSAADILAYLADRGIWLPLVAMSASPSTGRVVAAIKAGALDYLPLPLEPARLAAMLRCIGDEARIHAEARRRMIEARSRIGVLSTREREVLDWLARGSSNKSIARVLDISPRTVEIHRANMMNKLGASHPAEVVRLRFEARLESAG</sequence>